<dbReference type="Proteomes" id="UP000652013">
    <property type="component" value="Unassembled WGS sequence"/>
</dbReference>
<keyword evidence="2" id="KW-0479">Metal-binding</keyword>
<organism evidence="9 10">
    <name type="scientific">Spirilliplanes yamanashiensis</name>
    <dbReference type="NCBI Taxonomy" id="42233"/>
    <lineage>
        <taxon>Bacteria</taxon>
        <taxon>Bacillati</taxon>
        <taxon>Actinomycetota</taxon>
        <taxon>Actinomycetes</taxon>
        <taxon>Micromonosporales</taxon>
        <taxon>Micromonosporaceae</taxon>
        <taxon>Spirilliplanes</taxon>
    </lineage>
</organism>
<evidence type="ECO:0000256" key="1">
    <source>
        <dbReference type="ARBA" id="ARBA00022670"/>
    </source>
</evidence>
<dbReference type="EMBL" id="BOOY01000043">
    <property type="protein sequence ID" value="GIJ06601.1"/>
    <property type="molecule type" value="Genomic_DNA"/>
</dbReference>
<dbReference type="GO" id="GO:0006508">
    <property type="term" value="P:proteolysis"/>
    <property type="evidence" value="ECO:0007669"/>
    <property type="project" value="UniProtKB-KW"/>
</dbReference>
<evidence type="ECO:0000256" key="2">
    <source>
        <dbReference type="ARBA" id="ARBA00022723"/>
    </source>
</evidence>
<evidence type="ECO:0000313" key="9">
    <source>
        <dbReference type="EMBL" id="GIJ06601.1"/>
    </source>
</evidence>
<feature type="transmembrane region" description="Helical" evidence="7">
    <location>
        <begin position="88"/>
        <end position="109"/>
    </location>
</feature>
<accession>A0A8J3YD61</accession>
<feature type="transmembrane region" description="Helical" evidence="7">
    <location>
        <begin position="281"/>
        <end position="304"/>
    </location>
</feature>
<evidence type="ECO:0000313" key="10">
    <source>
        <dbReference type="Proteomes" id="UP000652013"/>
    </source>
</evidence>
<gene>
    <name evidence="9" type="ORF">Sya03_59530</name>
</gene>
<feature type="transmembrane region" description="Helical" evidence="7">
    <location>
        <begin position="64"/>
        <end position="82"/>
    </location>
</feature>
<dbReference type="GO" id="GO:0046872">
    <property type="term" value="F:metal ion binding"/>
    <property type="evidence" value="ECO:0007669"/>
    <property type="project" value="UniProtKB-KW"/>
</dbReference>
<evidence type="ECO:0000256" key="6">
    <source>
        <dbReference type="RuleBase" id="RU003983"/>
    </source>
</evidence>
<evidence type="ECO:0000256" key="5">
    <source>
        <dbReference type="ARBA" id="ARBA00023049"/>
    </source>
</evidence>
<dbReference type="AlphaFoldDB" id="A0A8J3YD61"/>
<keyword evidence="7" id="KW-0472">Membrane</keyword>
<evidence type="ECO:0000256" key="4">
    <source>
        <dbReference type="ARBA" id="ARBA00022833"/>
    </source>
</evidence>
<evidence type="ECO:0000256" key="3">
    <source>
        <dbReference type="ARBA" id="ARBA00022801"/>
    </source>
</evidence>
<evidence type="ECO:0000256" key="7">
    <source>
        <dbReference type="SAM" id="Phobius"/>
    </source>
</evidence>
<reference evidence="9" key="1">
    <citation type="submission" date="2021-01" db="EMBL/GenBank/DDBJ databases">
        <title>Whole genome shotgun sequence of Spirilliplanes yamanashiensis NBRC 15828.</title>
        <authorList>
            <person name="Komaki H."/>
            <person name="Tamura T."/>
        </authorList>
    </citation>
    <scope>NUCLEOTIDE SEQUENCE</scope>
    <source>
        <strain evidence="9">NBRC 15828</strain>
    </source>
</reference>
<comment type="cofactor">
    <cofactor evidence="6">
        <name>Zn(2+)</name>
        <dbReference type="ChEBI" id="CHEBI:29105"/>
    </cofactor>
    <text evidence="6">Binds 1 zinc ion per subunit.</text>
</comment>
<keyword evidence="3 6" id="KW-0378">Hydrolase</keyword>
<comment type="caution">
    <text evidence="9">The sequence shown here is derived from an EMBL/GenBank/DDBJ whole genome shotgun (WGS) entry which is preliminary data.</text>
</comment>
<dbReference type="InterPro" id="IPR052173">
    <property type="entry name" value="Beta-lactam_resp_regulator"/>
</dbReference>
<dbReference type="InterPro" id="IPR001915">
    <property type="entry name" value="Peptidase_M48"/>
</dbReference>
<name>A0A8J3YD61_9ACTN</name>
<protein>
    <submittedName>
        <fullName evidence="9">Membrane protein</fullName>
    </submittedName>
</protein>
<evidence type="ECO:0000259" key="8">
    <source>
        <dbReference type="Pfam" id="PF01435"/>
    </source>
</evidence>
<keyword evidence="7" id="KW-1133">Transmembrane helix</keyword>
<keyword evidence="7" id="KW-0812">Transmembrane</keyword>
<dbReference type="GO" id="GO:0004222">
    <property type="term" value="F:metalloendopeptidase activity"/>
    <property type="evidence" value="ECO:0007669"/>
    <property type="project" value="InterPro"/>
</dbReference>
<comment type="similarity">
    <text evidence="6">Belongs to the peptidase M48 family.</text>
</comment>
<dbReference type="PANTHER" id="PTHR34978:SF3">
    <property type="entry name" value="SLR0241 PROTEIN"/>
    <property type="match status" value="1"/>
</dbReference>
<dbReference type="PANTHER" id="PTHR34978">
    <property type="entry name" value="POSSIBLE SENSOR-TRANSDUCER PROTEIN BLAR"/>
    <property type="match status" value="1"/>
</dbReference>
<sequence length="318" mass="33419">MIAIALVVLAGAVAFAALRWLPGADWVYRSPRLGIAAWYAAVATVILSLVSAAAEAIVPMRTGVPAICTAVLWCVQAMGGAHGAEARVMANLVTVCIGVVVLVAAARVVRGGRAMTAQRRRHRDMVTLAGRRHAGLRLTLIDHPHPAAYVLPGHASRYVVTTGAVQHLSRAELTAVLAHERAHADGRHQLLLDTLGLLSLMAPRASMLRTAHAQVMRLVEIRADEVAAARHPRIDLARALVTMATPHAGPAGVPVGLVAGDGGDTAERLGRLLHPPRRLPLALVAGLTVAIAALPVVPLVMAAACRWYPALSSCVWSI</sequence>
<proteinExistence type="inferred from homology"/>
<feature type="domain" description="Peptidase M48" evidence="8">
    <location>
        <begin position="121"/>
        <end position="195"/>
    </location>
</feature>
<dbReference type="Gene3D" id="3.30.2010.10">
    <property type="entry name" value="Metalloproteases ('zincins'), catalytic domain"/>
    <property type="match status" value="1"/>
</dbReference>
<feature type="transmembrane region" description="Helical" evidence="7">
    <location>
        <begin position="35"/>
        <end position="57"/>
    </location>
</feature>
<keyword evidence="1 6" id="KW-0645">Protease</keyword>
<keyword evidence="5 6" id="KW-0482">Metalloprotease</keyword>
<dbReference type="CDD" id="cd07326">
    <property type="entry name" value="M56_BlaR1_MecR1_like"/>
    <property type="match status" value="1"/>
</dbReference>
<dbReference type="Pfam" id="PF01435">
    <property type="entry name" value="Peptidase_M48"/>
    <property type="match status" value="1"/>
</dbReference>
<keyword evidence="4 6" id="KW-0862">Zinc</keyword>
<keyword evidence="10" id="KW-1185">Reference proteome</keyword>
<dbReference type="RefSeq" id="WP_203941767.1">
    <property type="nucleotide sequence ID" value="NZ_BAAAGJ010000001.1"/>
</dbReference>